<protein>
    <submittedName>
        <fullName evidence="4">DUF4157 domain-containing protein</fullName>
    </submittedName>
</protein>
<sequence>MTALARAAVAARPAPATTARARPAAGTAQRMPGRLGAGQALAMPVRRRLEQSLNADLASVRVHTDAAAQRAAAQTGARAFTYGEDIVLAKGERPDDLALLAHEVAHVIQQRGPAQPQVQRLGDDGGALEAEASSASAAVVAGGGYTVSGRTSGNTVQRKPGLLDRGRALLGGAVDTVKQAAGDLAMELVNRYAPELAPFVQKGPQGVLDYLKERVTNGFKKVIDGVMAPVYAVAGAGKQLTARFAPMLQWVQEAAGKIAANDCTPLRQAAEKVEQLATKLLQPIVEKLQPVVKKIEDLCQSLWDKVGAPVWNWIKKVAKQQWDQIEQLASWVWDKCAPIRKASADAWTWVKNKLGIGDGPEGQNGILQWVQGKVEKLWDAVKEVLAPYQKEIKTVATVVGAVAVMASPAGPLVALGAAVVGVVQGVRWIKAHWGKGSMVVQARAYLQNTLIPTLQRGAHRFGSGLVNLARGLTGAIGRVAKAVGGWVGVAAGVGLSFIVSATQWVADQIDALAAWAGGKLMQVADGLLAMVDRLGAFLGRALNFLRRIANVVLDVWGIPILLAEKIWDMIPSCIRDPFVDFLIPIILRQIELFEALARDGEAWARTKTEIRALIKLVFKNRDLMGAVKASFRLVLRVFDVPPELLGELISKAFSVWDRVMRAPIDFVRNAVRATGAGFKRFGKNILSHLGFGIEGWLFGELAEKGISAPSSWKDPMAVFGFALDVLGLSVNHIFDLLKKRFDPKKVDKLRTWMRRFGSAIAWVRGAIDTSKSPAENTKGIIDKAKEFGSTVLQGVAEWVAGKVAEEIAIVATAAAASGGLSEIVDIARRVYKVFKAVKRYAQQIIRIAISALDSASEIASGAIDKAGARVEGLMRRAMPVVIGFLAEQVGLGGVGKKIRELVDTIRKKVDDAILWLIDKVKAGIDAILRGIKAVAGAIADWWKTRVGFRSKSGESHTISTEGTEDAPAIYVESKKTAIDEAIGQIADGGLKSQAKDLKRDVYKAIRDGKNAKDDAEADKHAKTVQKHLNALGGVFRQAGVPTDDSDPALELGDGIPTSVSYGGVDAQRGGKSMTADPLTPEHGAGSSPSVVPPIWDKVNKRRNDKRLYVMGHLLNNKLGGPGDNIANLTPITFSCNAAHQAAVESTLKSMINTARKFVYYKVSVKYPRSPVATPPEAAPEEGFLATAISWEWQQLKRKKTGGGYERMGSPQRGSVPNFPNGFPQT</sequence>
<reference evidence="4 5" key="1">
    <citation type="submission" date="2021-02" db="EMBL/GenBank/DDBJ databases">
        <title>Niveibacterium changnyeongensis HC41.</title>
        <authorList>
            <person name="Kang M."/>
        </authorList>
    </citation>
    <scope>NUCLEOTIDE SEQUENCE [LARGE SCALE GENOMIC DNA]</scope>
    <source>
        <strain evidence="4 5">HC41</strain>
    </source>
</reference>
<gene>
    <name evidence="4" type="ORF">JY500_01970</name>
</gene>
<evidence type="ECO:0000259" key="3">
    <source>
        <dbReference type="Pfam" id="PF13930"/>
    </source>
</evidence>
<dbReference type="InterPro" id="IPR044929">
    <property type="entry name" value="DNA/RNA_non-sp_Endonuclease_sf"/>
</dbReference>
<feature type="domain" description="Type VII secretion system protein EssD-like" evidence="3">
    <location>
        <begin position="1097"/>
        <end position="1167"/>
    </location>
</feature>
<dbReference type="Pfam" id="PF13930">
    <property type="entry name" value="Endonuclea_NS_2"/>
    <property type="match status" value="1"/>
</dbReference>
<evidence type="ECO:0000313" key="4">
    <source>
        <dbReference type="EMBL" id="QSI77447.1"/>
    </source>
</evidence>
<evidence type="ECO:0000259" key="2">
    <source>
        <dbReference type="Pfam" id="PF13699"/>
    </source>
</evidence>
<keyword evidence="5" id="KW-1185">Reference proteome</keyword>
<evidence type="ECO:0000256" key="1">
    <source>
        <dbReference type="SAM" id="MobiDB-lite"/>
    </source>
</evidence>
<feature type="domain" description="eCIS core" evidence="2">
    <location>
        <begin position="41"/>
        <end position="112"/>
    </location>
</feature>
<dbReference type="Proteomes" id="UP000663570">
    <property type="component" value="Chromosome"/>
</dbReference>
<accession>A0ABX7MCT7</accession>
<evidence type="ECO:0000313" key="5">
    <source>
        <dbReference type="Proteomes" id="UP000663570"/>
    </source>
</evidence>
<dbReference type="Gene3D" id="3.40.570.10">
    <property type="entry name" value="Extracellular Endonuclease, subunit A"/>
    <property type="match status" value="1"/>
</dbReference>
<dbReference type="Pfam" id="PF13699">
    <property type="entry name" value="eCIS_core"/>
    <property type="match status" value="1"/>
</dbReference>
<dbReference type="RefSeq" id="WP_206254890.1">
    <property type="nucleotide sequence ID" value="NZ_CP071060.1"/>
</dbReference>
<feature type="region of interest" description="Disordered" evidence="1">
    <location>
        <begin position="1199"/>
        <end position="1225"/>
    </location>
</feature>
<dbReference type="InterPro" id="IPR025295">
    <property type="entry name" value="eCIS_core_dom"/>
</dbReference>
<dbReference type="EMBL" id="CP071060">
    <property type="protein sequence ID" value="QSI77447.1"/>
    <property type="molecule type" value="Genomic_DNA"/>
</dbReference>
<organism evidence="4 5">
    <name type="scientific">Niveibacterium microcysteis</name>
    <dbReference type="NCBI Taxonomy" id="2811415"/>
    <lineage>
        <taxon>Bacteria</taxon>
        <taxon>Pseudomonadati</taxon>
        <taxon>Pseudomonadota</taxon>
        <taxon>Betaproteobacteria</taxon>
        <taxon>Rhodocyclales</taxon>
        <taxon>Rhodocyclaceae</taxon>
        <taxon>Niveibacterium</taxon>
    </lineage>
</organism>
<proteinExistence type="predicted"/>
<name>A0ABX7MCT7_9RHOO</name>
<dbReference type="InterPro" id="IPR044927">
    <property type="entry name" value="Endonuclea_NS_2"/>
</dbReference>
<feature type="region of interest" description="Disordered" evidence="1">
    <location>
        <begin position="1060"/>
        <end position="1095"/>
    </location>
</feature>